<dbReference type="Proteomes" id="UP000249130">
    <property type="component" value="Unassembled WGS sequence"/>
</dbReference>
<dbReference type="EMBL" id="NPEX01001015">
    <property type="protein sequence ID" value="RAI30594.1"/>
    <property type="molecule type" value="Genomic_DNA"/>
</dbReference>
<gene>
    <name evidence="2" type="ORF">CH341_33110</name>
</gene>
<reference evidence="2 3" key="1">
    <citation type="submission" date="2017-07" db="EMBL/GenBank/DDBJ databases">
        <title>Draft Genome Sequences of Select Purple Nonsulfur Bacteria.</title>
        <authorList>
            <person name="Lasarre B."/>
            <person name="Mckinlay J.B."/>
        </authorList>
    </citation>
    <scope>NUCLEOTIDE SEQUENCE [LARGE SCALE GENOMIC DNA]</scope>
    <source>
        <strain evidence="2 3">DSM 5909</strain>
    </source>
</reference>
<evidence type="ECO:0000313" key="2">
    <source>
        <dbReference type="EMBL" id="RAI30594.1"/>
    </source>
</evidence>
<keyword evidence="1" id="KW-1133">Transmembrane helix</keyword>
<name>A0A327JYC1_9BRAD</name>
<evidence type="ECO:0000256" key="1">
    <source>
        <dbReference type="SAM" id="Phobius"/>
    </source>
</evidence>
<keyword evidence="3" id="KW-1185">Reference proteome</keyword>
<evidence type="ECO:0000313" key="3">
    <source>
        <dbReference type="Proteomes" id="UP000249130"/>
    </source>
</evidence>
<proteinExistence type="predicted"/>
<dbReference type="AlphaFoldDB" id="A0A327JYC1"/>
<sequence>SRSFVFRTYLTQILILAALGIAIGLAVGAILPFVALAALSNILPLSAVPALYPRELALAALYGLLVALSFSLWPLGRA</sequence>
<dbReference type="RefSeq" id="WP_170149930.1">
    <property type="nucleotide sequence ID" value="NZ_NPEX01001015.1"/>
</dbReference>
<accession>A0A327JYC1</accession>
<keyword evidence="1" id="KW-0472">Membrane</keyword>
<keyword evidence="1" id="KW-0812">Transmembrane</keyword>
<comment type="caution">
    <text evidence="2">The sequence shown here is derived from an EMBL/GenBank/DDBJ whole genome shotgun (WGS) entry which is preliminary data.</text>
</comment>
<feature type="non-terminal residue" evidence="2">
    <location>
        <position position="78"/>
    </location>
</feature>
<evidence type="ECO:0008006" key="4">
    <source>
        <dbReference type="Google" id="ProtNLM"/>
    </source>
</evidence>
<feature type="transmembrane region" description="Helical" evidence="1">
    <location>
        <begin position="56"/>
        <end position="75"/>
    </location>
</feature>
<feature type="non-terminal residue" evidence="2">
    <location>
        <position position="1"/>
    </location>
</feature>
<organism evidence="2 3">
    <name type="scientific">Rhodoplanes roseus</name>
    <dbReference type="NCBI Taxonomy" id="29409"/>
    <lineage>
        <taxon>Bacteria</taxon>
        <taxon>Pseudomonadati</taxon>
        <taxon>Pseudomonadota</taxon>
        <taxon>Alphaproteobacteria</taxon>
        <taxon>Hyphomicrobiales</taxon>
        <taxon>Nitrobacteraceae</taxon>
        <taxon>Rhodoplanes</taxon>
    </lineage>
</organism>
<protein>
    <recommendedName>
        <fullName evidence="4">FtsX-like permease family protein</fullName>
    </recommendedName>
</protein>
<feature type="transmembrane region" description="Helical" evidence="1">
    <location>
        <begin position="12"/>
        <end position="36"/>
    </location>
</feature>